<dbReference type="InterPro" id="IPR009936">
    <property type="entry name" value="DUF1468"/>
</dbReference>
<keyword evidence="4" id="KW-1185">Reference proteome</keyword>
<keyword evidence="1" id="KW-0812">Transmembrane</keyword>
<keyword evidence="1" id="KW-0472">Membrane</keyword>
<organism evidence="3 4">
    <name type="scientific">Vibrio porteresiae DSM 19223</name>
    <dbReference type="NCBI Taxonomy" id="1123496"/>
    <lineage>
        <taxon>Bacteria</taxon>
        <taxon>Pseudomonadati</taxon>
        <taxon>Pseudomonadota</taxon>
        <taxon>Gammaproteobacteria</taxon>
        <taxon>Vibrionales</taxon>
        <taxon>Vibrionaceae</taxon>
        <taxon>Vibrio</taxon>
    </lineage>
</organism>
<name>A0ABZ0QLJ3_9VIBR</name>
<reference evidence="3 4" key="1">
    <citation type="submission" date="2023-11" db="EMBL/GenBank/DDBJ databases">
        <title>Plant-associative lifestyle of Vibrio porteresiae and its evolutionary dynamics.</title>
        <authorList>
            <person name="Rameshkumar N."/>
            <person name="Kirti K."/>
        </authorList>
    </citation>
    <scope>NUCLEOTIDE SEQUENCE [LARGE SCALE GENOMIC DNA]</scope>
    <source>
        <strain evidence="3 4">MSSRF30</strain>
    </source>
</reference>
<keyword evidence="1" id="KW-1133">Transmembrane helix</keyword>
<feature type="transmembrane region" description="Helical" evidence="1">
    <location>
        <begin position="113"/>
        <end position="131"/>
    </location>
</feature>
<feature type="transmembrane region" description="Helical" evidence="1">
    <location>
        <begin position="33"/>
        <end position="51"/>
    </location>
</feature>
<evidence type="ECO:0000259" key="2">
    <source>
        <dbReference type="Pfam" id="PF07331"/>
    </source>
</evidence>
<sequence length="145" mass="15807">MRTLPFAQFVIGTFALVIFITSIQLYGGVGSYGAGFMPTILSALLFFFTLLDGIVHCVQRPQKIPFSAAEWRAVAIVIVVVGLFCLFVSNVGFPICSFVLLLTLMSLRNPKKWLLNGVCSLVASGLIYYLFAKVLMVALPAGFFA</sequence>
<feature type="domain" description="DUF1468" evidence="2">
    <location>
        <begin position="13"/>
        <end position="140"/>
    </location>
</feature>
<evidence type="ECO:0000313" key="4">
    <source>
        <dbReference type="Proteomes" id="UP001304071"/>
    </source>
</evidence>
<accession>A0ABZ0QLJ3</accession>
<protein>
    <submittedName>
        <fullName evidence="3">Tripartite tricarboxylate transporter TctB family protein</fullName>
    </submittedName>
</protein>
<dbReference type="Proteomes" id="UP001304071">
    <property type="component" value="Chromosome 2"/>
</dbReference>
<dbReference type="RefSeq" id="WP_261896696.1">
    <property type="nucleotide sequence ID" value="NZ_AP024896.1"/>
</dbReference>
<evidence type="ECO:0000313" key="3">
    <source>
        <dbReference type="EMBL" id="WPC76276.1"/>
    </source>
</evidence>
<proteinExistence type="predicted"/>
<dbReference type="EMBL" id="CP138204">
    <property type="protein sequence ID" value="WPC76276.1"/>
    <property type="molecule type" value="Genomic_DNA"/>
</dbReference>
<gene>
    <name evidence="3" type="ORF">R8Z52_17250</name>
</gene>
<evidence type="ECO:0000256" key="1">
    <source>
        <dbReference type="SAM" id="Phobius"/>
    </source>
</evidence>
<feature type="transmembrane region" description="Helical" evidence="1">
    <location>
        <begin position="71"/>
        <end position="101"/>
    </location>
</feature>
<feature type="transmembrane region" description="Helical" evidence="1">
    <location>
        <begin position="6"/>
        <end position="26"/>
    </location>
</feature>
<dbReference type="Pfam" id="PF07331">
    <property type="entry name" value="TctB"/>
    <property type="match status" value="1"/>
</dbReference>